<evidence type="ECO:0000313" key="2">
    <source>
        <dbReference type="Proteomes" id="UP000652761"/>
    </source>
</evidence>
<evidence type="ECO:0000313" key="1">
    <source>
        <dbReference type="EMBL" id="MQM16050.1"/>
    </source>
</evidence>
<dbReference type="EMBL" id="NMUH01006818">
    <property type="protein sequence ID" value="MQM16050.1"/>
    <property type="molecule type" value="Genomic_DNA"/>
</dbReference>
<name>A0A843X9R9_COLES</name>
<accession>A0A843X9R9</accession>
<proteinExistence type="predicted"/>
<comment type="caution">
    <text evidence="1">The sequence shown here is derived from an EMBL/GenBank/DDBJ whole genome shotgun (WGS) entry which is preliminary data.</text>
</comment>
<protein>
    <submittedName>
        <fullName evidence="1">Uncharacterized protein</fullName>
    </submittedName>
</protein>
<organism evidence="1 2">
    <name type="scientific">Colocasia esculenta</name>
    <name type="common">Wild taro</name>
    <name type="synonym">Arum esculentum</name>
    <dbReference type="NCBI Taxonomy" id="4460"/>
    <lineage>
        <taxon>Eukaryota</taxon>
        <taxon>Viridiplantae</taxon>
        <taxon>Streptophyta</taxon>
        <taxon>Embryophyta</taxon>
        <taxon>Tracheophyta</taxon>
        <taxon>Spermatophyta</taxon>
        <taxon>Magnoliopsida</taxon>
        <taxon>Liliopsida</taxon>
        <taxon>Araceae</taxon>
        <taxon>Aroideae</taxon>
        <taxon>Colocasieae</taxon>
        <taxon>Colocasia</taxon>
    </lineage>
</organism>
<keyword evidence="2" id="KW-1185">Reference proteome</keyword>
<dbReference type="Proteomes" id="UP000652761">
    <property type="component" value="Unassembled WGS sequence"/>
</dbReference>
<gene>
    <name evidence="1" type="ORF">Taro_049005</name>
</gene>
<reference evidence="1" key="1">
    <citation type="submission" date="2017-07" db="EMBL/GenBank/DDBJ databases">
        <title>Taro Niue Genome Assembly and Annotation.</title>
        <authorList>
            <person name="Atibalentja N."/>
            <person name="Keating K."/>
            <person name="Fields C.J."/>
        </authorList>
    </citation>
    <scope>NUCLEOTIDE SEQUENCE</scope>
    <source>
        <strain evidence="1">Niue_2</strain>
        <tissue evidence="1">Leaf</tissue>
    </source>
</reference>
<sequence length="86" mass="9638">MAALGPLPWEPPAMAAQGGPPWPPLLLTPWLMGLLCSRGLSLKPLSPPFFRRFLQFQCILQRALTVESRLFSSLQRRGIRNGIRGR</sequence>
<dbReference type="AlphaFoldDB" id="A0A843X9R9"/>